<dbReference type="EMBL" id="AP025226">
    <property type="protein sequence ID" value="BDB99486.1"/>
    <property type="molecule type" value="Genomic_DNA"/>
</dbReference>
<feature type="transmembrane region" description="Helical" evidence="1">
    <location>
        <begin position="50"/>
        <end position="70"/>
    </location>
</feature>
<reference evidence="2 3" key="1">
    <citation type="journal article" date="2022" name="Microbiol. Resour. Announc.">
        <title>Complete Genome Sequence of the Hyperthermophilic and Acidophilic Archaeon Saccharolobus caldissimus Strain HS-3T.</title>
        <authorList>
            <person name="Sakai H.D."/>
            <person name="Kurosawa N."/>
        </authorList>
    </citation>
    <scope>NUCLEOTIDE SEQUENCE [LARGE SCALE GENOMIC DNA]</scope>
    <source>
        <strain evidence="2 3">JCM32116</strain>
    </source>
</reference>
<gene>
    <name evidence="2" type="ORF">SACC_25030</name>
</gene>
<accession>A0AAQ4CUK5</accession>
<dbReference type="RefSeq" id="WP_229569799.1">
    <property type="nucleotide sequence ID" value="NZ_AP025226.1"/>
</dbReference>
<dbReference type="Proteomes" id="UP001319921">
    <property type="component" value="Chromosome"/>
</dbReference>
<evidence type="ECO:0000313" key="2">
    <source>
        <dbReference type="EMBL" id="BDB99486.1"/>
    </source>
</evidence>
<proteinExistence type="predicted"/>
<dbReference type="GeneID" id="68867220"/>
<feature type="transmembrane region" description="Helical" evidence="1">
    <location>
        <begin position="76"/>
        <end position="94"/>
    </location>
</feature>
<dbReference type="AlphaFoldDB" id="A0AAQ4CUK5"/>
<feature type="transmembrane region" description="Helical" evidence="1">
    <location>
        <begin position="6"/>
        <end position="29"/>
    </location>
</feature>
<evidence type="ECO:0000256" key="1">
    <source>
        <dbReference type="SAM" id="Phobius"/>
    </source>
</evidence>
<keyword evidence="1" id="KW-0472">Membrane</keyword>
<protein>
    <submittedName>
        <fullName evidence="2">Uncharacterized protein</fullName>
    </submittedName>
</protein>
<keyword evidence="1" id="KW-1133">Transmembrane helix</keyword>
<evidence type="ECO:0000313" key="3">
    <source>
        <dbReference type="Proteomes" id="UP001319921"/>
    </source>
</evidence>
<sequence length="97" mass="10742">MVPNYFVIFGIMVFSLVFAGITTLIVLGIAENEVIESLRLNTKVISREELRMLLTVICFIIFSGVIEGFVVGTKGIILAFESLPLLIVLFSGLIKNY</sequence>
<dbReference type="KEGG" id="scas:SACC_25030"/>
<organism evidence="2 3">
    <name type="scientific">Saccharolobus caldissimus</name>
    <dbReference type="NCBI Taxonomy" id="1702097"/>
    <lineage>
        <taxon>Archaea</taxon>
        <taxon>Thermoproteota</taxon>
        <taxon>Thermoprotei</taxon>
        <taxon>Sulfolobales</taxon>
        <taxon>Sulfolobaceae</taxon>
        <taxon>Saccharolobus</taxon>
    </lineage>
</organism>
<name>A0AAQ4CUK5_9CREN</name>
<keyword evidence="3" id="KW-1185">Reference proteome</keyword>
<keyword evidence="1" id="KW-0812">Transmembrane</keyword>